<evidence type="ECO:0000313" key="2">
    <source>
        <dbReference type="Proteomes" id="UP001432027"/>
    </source>
</evidence>
<feature type="non-terminal residue" evidence="1">
    <location>
        <position position="1"/>
    </location>
</feature>
<evidence type="ECO:0008006" key="3">
    <source>
        <dbReference type="Google" id="ProtNLM"/>
    </source>
</evidence>
<dbReference type="EMBL" id="BTSX01000002">
    <property type="protein sequence ID" value="GMS85073.1"/>
    <property type="molecule type" value="Genomic_DNA"/>
</dbReference>
<dbReference type="Proteomes" id="UP001432027">
    <property type="component" value="Unassembled WGS sequence"/>
</dbReference>
<reference evidence="1" key="1">
    <citation type="submission" date="2023-10" db="EMBL/GenBank/DDBJ databases">
        <title>Genome assembly of Pristionchus species.</title>
        <authorList>
            <person name="Yoshida K."/>
            <person name="Sommer R.J."/>
        </authorList>
    </citation>
    <scope>NUCLEOTIDE SEQUENCE</scope>
    <source>
        <strain evidence="1">RS0144</strain>
    </source>
</reference>
<name>A0AAV5SSJ1_9BILA</name>
<sequence length="117" mass="13532">FLEALEILEVYGTAYTQLALAVERIVAIVDSKYERRMAQIWKKILFIIALASTLYLPILVNELICEVIKITAFQCLFFSSFLFHQHRRIMSKSADLRIFASPQATENYFSSYAAAWK</sequence>
<organism evidence="1 2">
    <name type="scientific">Pristionchus entomophagus</name>
    <dbReference type="NCBI Taxonomy" id="358040"/>
    <lineage>
        <taxon>Eukaryota</taxon>
        <taxon>Metazoa</taxon>
        <taxon>Ecdysozoa</taxon>
        <taxon>Nematoda</taxon>
        <taxon>Chromadorea</taxon>
        <taxon>Rhabditida</taxon>
        <taxon>Rhabditina</taxon>
        <taxon>Diplogasteromorpha</taxon>
        <taxon>Diplogasteroidea</taxon>
        <taxon>Neodiplogasteridae</taxon>
        <taxon>Pristionchus</taxon>
    </lineage>
</organism>
<gene>
    <name evidence="1" type="ORF">PENTCL1PPCAC_7248</name>
</gene>
<comment type="caution">
    <text evidence="1">The sequence shown here is derived from an EMBL/GenBank/DDBJ whole genome shotgun (WGS) entry which is preliminary data.</text>
</comment>
<evidence type="ECO:0000313" key="1">
    <source>
        <dbReference type="EMBL" id="GMS85073.1"/>
    </source>
</evidence>
<dbReference type="AlphaFoldDB" id="A0AAV5SSJ1"/>
<keyword evidence="2" id="KW-1185">Reference proteome</keyword>
<accession>A0AAV5SSJ1</accession>
<proteinExistence type="predicted"/>
<protein>
    <recommendedName>
        <fullName evidence="3">G protein-coupled receptor</fullName>
    </recommendedName>
</protein>